<sequence>SSMELRQSAGPDTAMVILAFLQTDCRDPELRKELVSLRSEFNLGRDVNSNGPTTEADDGDLETDGHPFSPAMMFGDEQHYMWPYLPVGNHEAAQQIAAELIGIAEQFERSVLARATANLSRKISDSQCDQWNRCLSQELEWVMTHITIPQNLPQEQVILALTLTLLKGVCQKAPKFLKNLFNTALNYIDLRSTG</sequence>
<dbReference type="Proteomes" id="UP000472264">
    <property type="component" value="Chromosome 16"/>
</dbReference>
<dbReference type="GO" id="GO:0008637">
    <property type="term" value="P:apoptotic mitochondrial changes"/>
    <property type="evidence" value="ECO:0007669"/>
    <property type="project" value="TreeGrafter"/>
</dbReference>
<keyword evidence="6" id="KW-1000">Mitochondrion outer membrane</keyword>
<dbReference type="InterPro" id="IPR010479">
    <property type="entry name" value="BID"/>
</dbReference>
<keyword evidence="4" id="KW-0963">Cytoplasm</keyword>
<dbReference type="Ensembl" id="ENSENLT00000019934.1">
    <property type="protein sequence ID" value="ENSENLP00000019225.1"/>
    <property type="gene ID" value="ENSENLG00000008827.1"/>
</dbReference>
<evidence type="ECO:0000256" key="1">
    <source>
        <dbReference type="ARBA" id="ARBA00004294"/>
    </source>
</evidence>
<evidence type="ECO:0000256" key="2">
    <source>
        <dbReference type="ARBA" id="ARBA00004496"/>
    </source>
</evidence>
<evidence type="ECO:0000313" key="10">
    <source>
        <dbReference type="Ensembl" id="ENSENLP00000019225.1"/>
    </source>
</evidence>
<dbReference type="PANTHER" id="PTHR35447">
    <property type="entry name" value="BH3-INTERACTING DOMAIN DEATH AGONIST"/>
    <property type="match status" value="1"/>
</dbReference>
<accession>A0A665UIL3</accession>
<protein>
    <recommendedName>
        <fullName evidence="3">BH3-interacting domain death agonist</fullName>
    </recommendedName>
</protein>
<dbReference type="Gene3D" id="1.10.437.10">
    <property type="entry name" value="Blc2-like"/>
    <property type="match status" value="1"/>
</dbReference>
<evidence type="ECO:0000256" key="9">
    <source>
        <dbReference type="SAM" id="MobiDB-lite"/>
    </source>
</evidence>
<dbReference type="GO" id="GO:2001238">
    <property type="term" value="P:positive regulation of extrinsic apoptotic signaling pathway"/>
    <property type="evidence" value="ECO:0007669"/>
    <property type="project" value="TreeGrafter"/>
</dbReference>
<evidence type="ECO:0000256" key="6">
    <source>
        <dbReference type="ARBA" id="ARBA00022787"/>
    </source>
</evidence>
<dbReference type="GO" id="GO:0090200">
    <property type="term" value="P:positive regulation of release of cytochrome c from mitochondria"/>
    <property type="evidence" value="ECO:0007669"/>
    <property type="project" value="TreeGrafter"/>
</dbReference>
<dbReference type="Pfam" id="PF06393">
    <property type="entry name" value="BID"/>
    <property type="match status" value="1"/>
</dbReference>
<dbReference type="GO" id="GO:0005741">
    <property type="term" value="C:mitochondrial outer membrane"/>
    <property type="evidence" value="ECO:0007669"/>
    <property type="project" value="UniProtKB-SubCell"/>
</dbReference>
<dbReference type="GO" id="GO:2001244">
    <property type="term" value="P:positive regulation of intrinsic apoptotic signaling pathway"/>
    <property type="evidence" value="ECO:0007669"/>
    <property type="project" value="TreeGrafter"/>
</dbReference>
<keyword evidence="5" id="KW-0053">Apoptosis</keyword>
<keyword evidence="7" id="KW-0496">Mitochondrion</keyword>
<dbReference type="InterPro" id="IPR036834">
    <property type="entry name" value="Bcl-2-like_sf"/>
</dbReference>
<dbReference type="SUPFAM" id="SSF56854">
    <property type="entry name" value="Bcl-2 inhibitors of programmed cell death"/>
    <property type="match status" value="1"/>
</dbReference>
<feature type="region of interest" description="Disordered" evidence="9">
    <location>
        <begin position="45"/>
        <end position="66"/>
    </location>
</feature>
<name>A0A665UIL3_ECHNA</name>
<comment type="subcellular location">
    <subcellularLocation>
        <location evidence="2">Cytoplasm</location>
    </subcellularLocation>
    <subcellularLocation>
        <location evidence="1">Mitochondrion outer membrane</location>
    </subcellularLocation>
</comment>
<proteinExistence type="predicted"/>
<dbReference type="OMA" id="MQDLHPI"/>
<evidence type="ECO:0000256" key="3">
    <source>
        <dbReference type="ARBA" id="ARBA00015802"/>
    </source>
</evidence>
<dbReference type="AlphaFoldDB" id="A0A665UIL3"/>
<reference evidence="10" key="3">
    <citation type="submission" date="2025-09" db="UniProtKB">
        <authorList>
            <consortium name="Ensembl"/>
        </authorList>
    </citation>
    <scope>IDENTIFICATION</scope>
</reference>
<evidence type="ECO:0000313" key="11">
    <source>
        <dbReference type="Proteomes" id="UP000472264"/>
    </source>
</evidence>
<organism evidence="10 11">
    <name type="scientific">Echeneis naucrates</name>
    <name type="common">Live sharksucker</name>
    <dbReference type="NCBI Taxonomy" id="173247"/>
    <lineage>
        <taxon>Eukaryota</taxon>
        <taxon>Metazoa</taxon>
        <taxon>Chordata</taxon>
        <taxon>Craniata</taxon>
        <taxon>Vertebrata</taxon>
        <taxon>Euteleostomi</taxon>
        <taxon>Actinopterygii</taxon>
        <taxon>Neopterygii</taxon>
        <taxon>Teleostei</taxon>
        <taxon>Neoteleostei</taxon>
        <taxon>Acanthomorphata</taxon>
        <taxon>Carangaria</taxon>
        <taxon>Carangiformes</taxon>
        <taxon>Echeneidae</taxon>
        <taxon>Echeneis</taxon>
    </lineage>
</organism>
<evidence type="ECO:0000256" key="4">
    <source>
        <dbReference type="ARBA" id="ARBA00022490"/>
    </source>
</evidence>
<evidence type="ECO:0000256" key="8">
    <source>
        <dbReference type="ARBA" id="ARBA00023136"/>
    </source>
</evidence>
<keyword evidence="8" id="KW-0472">Membrane</keyword>
<dbReference type="PANTHER" id="PTHR35447:SF1">
    <property type="entry name" value="BH3-INTERACTING DOMAIN DEATH AGONIST"/>
    <property type="match status" value="1"/>
</dbReference>
<keyword evidence="11" id="KW-1185">Reference proteome</keyword>
<dbReference type="GO" id="GO:0005829">
    <property type="term" value="C:cytosol"/>
    <property type="evidence" value="ECO:0007669"/>
    <property type="project" value="TreeGrafter"/>
</dbReference>
<dbReference type="InParanoid" id="A0A665UIL3"/>
<reference evidence="10" key="2">
    <citation type="submission" date="2025-08" db="UniProtKB">
        <authorList>
            <consortium name="Ensembl"/>
        </authorList>
    </citation>
    <scope>IDENTIFICATION</scope>
</reference>
<reference evidence="10" key="1">
    <citation type="submission" date="2021-04" db="EMBL/GenBank/DDBJ databases">
        <authorList>
            <consortium name="Wellcome Sanger Institute Data Sharing"/>
        </authorList>
    </citation>
    <scope>NUCLEOTIDE SEQUENCE [LARGE SCALE GENOMIC DNA]</scope>
</reference>
<evidence type="ECO:0000256" key="7">
    <source>
        <dbReference type="ARBA" id="ARBA00023128"/>
    </source>
</evidence>
<evidence type="ECO:0000256" key="5">
    <source>
        <dbReference type="ARBA" id="ARBA00022703"/>
    </source>
</evidence>